<dbReference type="Proteomes" id="UP000541421">
    <property type="component" value="Unassembled WGS sequence"/>
</dbReference>
<dbReference type="PROSITE" id="PS51257">
    <property type="entry name" value="PROKAR_LIPOPROTEIN"/>
    <property type="match status" value="1"/>
</dbReference>
<dbReference type="RefSeq" id="WP_171589002.1">
    <property type="nucleotide sequence ID" value="NZ_JABGBO010000007.1"/>
</dbReference>
<keyword evidence="2" id="KW-1185">Reference proteome</keyword>
<comment type="caution">
    <text evidence="1">The sequence shown here is derived from an EMBL/GenBank/DDBJ whole genome shotgun (WGS) entry which is preliminary data.</text>
</comment>
<name>A0A7Y4LD33_9BURK</name>
<dbReference type="AlphaFoldDB" id="A0A7Y4LD33"/>
<gene>
    <name evidence="1" type="ORF">HKX40_07710</name>
</gene>
<reference evidence="1 2" key="1">
    <citation type="submission" date="2020-05" db="EMBL/GenBank/DDBJ databases">
        <authorList>
            <person name="Niu N."/>
        </authorList>
    </citation>
    <scope>NUCLEOTIDE SEQUENCE [LARGE SCALE GENOMIC DNA]</scope>
    <source>
        <strain evidence="1 2">LMG10982</strain>
    </source>
</reference>
<dbReference type="EMBL" id="JABGBO010000007">
    <property type="protein sequence ID" value="NOL50021.1"/>
    <property type="molecule type" value="Genomic_DNA"/>
</dbReference>
<accession>A0A7Y4LD33</accession>
<protein>
    <recommendedName>
        <fullName evidence="3">Lipoprotein</fullName>
    </recommendedName>
</protein>
<proteinExistence type="predicted"/>
<evidence type="ECO:0008006" key="3">
    <source>
        <dbReference type="Google" id="ProtNLM"/>
    </source>
</evidence>
<sequence>MRHWHTFLLLSLGGITGCSTVGTYKHPASSLHSTNNPKVSEKNLFKTPTPSTIGKYKTFTLANPTPANMGVVEDFLELKAYARPGVQTSKRPNGSALLSALGKTNRFASFTLYVSQKPYPLGKLYLFTAYWTGNSFDSVGKLMDDSGNSMSYLVRYPKDTPNRSENATYRGYMIGSVLNESGQVVADMLAPIQITARFDQKTLQGQATINISDTNIARLPAQTTQFEKGEYLDFNRTIQWDNSISAFYGRNNDDAMTVYFHGAKSNPTEGMGGVFFQKLDAEAAKRIGGVVYQGAFETLKAR</sequence>
<evidence type="ECO:0000313" key="2">
    <source>
        <dbReference type="Proteomes" id="UP000541421"/>
    </source>
</evidence>
<organism evidence="1 2">
    <name type="scientific">Pelistega europaea</name>
    <dbReference type="NCBI Taxonomy" id="106147"/>
    <lineage>
        <taxon>Bacteria</taxon>
        <taxon>Pseudomonadati</taxon>
        <taxon>Pseudomonadota</taxon>
        <taxon>Betaproteobacteria</taxon>
        <taxon>Burkholderiales</taxon>
        <taxon>Alcaligenaceae</taxon>
        <taxon>Pelistega</taxon>
    </lineage>
</organism>
<evidence type="ECO:0000313" key="1">
    <source>
        <dbReference type="EMBL" id="NOL50021.1"/>
    </source>
</evidence>